<dbReference type="EMBL" id="SLUP01000004">
    <property type="protein sequence ID" value="TCL66232.1"/>
    <property type="molecule type" value="Genomic_DNA"/>
</dbReference>
<dbReference type="Pfam" id="PF13306">
    <property type="entry name" value="LRR_5"/>
    <property type="match status" value="1"/>
</dbReference>
<evidence type="ECO:0000259" key="3">
    <source>
        <dbReference type="Pfam" id="PF18962"/>
    </source>
</evidence>
<gene>
    <name evidence="4" type="ORF">EV196_104263</name>
</gene>
<evidence type="ECO:0000313" key="5">
    <source>
        <dbReference type="Proteomes" id="UP000295455"/>
    </source>
</evidence>
<keyword evidence="1 2" id="KW-0732">Signal</keyword>
<dbReference type="InterPro" id="IPR011050">
    <property type="entry name" value="Pectin_lyase_fold/virulence"/>
</dbReference>
<dbReference type="InterPro" id="IPR026906">
    <property type="entry name" value="LRR_5"/>
</dbReference>
<dbReference type="Proteomes" id="UP000295455">
    <property type="component" value="Unassembled WGS sequence"/>
</dbReference>
<sequence length="760" mass="80978">MKKTLLVLIAFFTITLASAQFTDGDYTFTVVGSDAFVSATTATGDVTFPTSATDSATSTTYNVTGVASAFNSAGNGASITSVIIPLGYKTFQANCFRSMTSMNSIVFLDGETFGDKAFRNVDSLESVVLPPNEITSFGIQMFWQSDNLTSVDLGGLTSLPNGIFKACPGMTTLTIPATLTAFDAASFQGSTVVTLIVEGSVPATIDALWEGVPANITAYVPTENVTDYQNAAIWKDMIIKDKAILSDPQVVVNTLADFKTAVQFSDREVTLSPGNYNLENDLPIGSRVITLSGSNNNITLTGAYIQVPVGCVGESYMRVTGNNNTIIGGEIEDTYRNGLTEITDFSAYNQDRTNLAYGLGGDAVMTISGTDNLLDGLTLTTRGSFPYGYGSMYGIGAGSTFGLNKRCGILLNGPRNTIDNVVLHQRAFGHGIFMQGDATETVIKNTSVDGRVRPTGDLYSETNTYDLPYRANYQMPFEDNRPLPTDEYHSLCEDAFRAYTGSGSTTVENCTAYQMRGGFRFYLGGAATISNSTATDCGSSNFNLPANSGVITNSSGNFAYAPLTDNAGSKNGYKAEWTIIPSPHATGPHNIMDLTGSNHNIVLHRTPGPIDTTDRAIVVTGDNSTIVNETEYPIILESTANGNTIRGCEGATITDNGTNNTIILSDCGGLLSVHSNSLADNIHVLPNPVINELTVSLTNTNLNNSDTKISLYNIKGQKVLEVSPINNNNPVLNVSNLQSGIYVLKISDNASVFTKKIVKL</sequence>
<dbReference type="InterPro" id="IPR026444">
    <property type="entry name" value="Secre_tail"/>
</dbReference>
<reference evidence="4 5" key="1">
    <citation type="submission" date="2019-03" db="EMBL/GenBank/DDBJ databases">
        <title>Genomic Encyclopedia of Type Strains, Phase IV (KMG-IV): sequencing the most valuable type-strain genomes for metagenomic binning, comparative biology and taxonomic classification.</title>
        <authorList>
            <person name="Goeker M."/>
        </authorList>
    </citation>
    <scope>NUCLEOTIDE SEQUENCE [LARGE SCALE GENOMIC DNA]</scope>
    <source>
        <strain evidence="4 5">DSM 18792</strain>
    </source>
</reference>
<feature type="signal peptide" evidence="2">
    <location>
        <begin position="1"/>
        <end position="19"/>
    </location>
</feature>
<dbReference type="SUPFAM" id="SSF51126">
    <property type="entry name" value="Pectin lyase-like"/>
    <property type="match status" value="1"/>
</dbReference>
<dbReference type="InterPro" id="IPR032675">
    <property type="entry name" value="LRR_dom_sf"/>
</dbReference>
<evidence type="ECO:0000256" key="2">
    <source>
        <dbReference type="SAM" id="SignalP"/>
    </source>
</evidence>
<keyword evidence="5" id="KW-1185">Reference proteome</keyword>
<feature type="chain" id="PRO_5020445424" evidence="2">
    <location>
        <begin position="20"/>
        <end position="760"/>
    </location>
</feature>
<feature type="domain" description="Secretion system C-terminal sorting" evidence="3">
    <location>
        <begin position="685"/>
        <end position="758"/>
    </location>
</feature>
<comment type="caution">
    <text evidence="4">The sequence shown here is derived from an EMBL/GenBank/DDBJ whole genome shotgun (WGS) entry which is preliminary data.</text>
</comment>
<dbReference type="AlphaFoldDB" id="A0A4R1RKJ4"/>
<dbReference type="OrthoDB" id="1415361at2"/>
<dbReference type="NCBIfam" id="TIGR04183">
    <property type="entry name" value="Por_Secre_tail"/>
    <property type="match status" value="1"/>
</dbReference>
<protein>
    <submittedName>
        <fullName evidence="4">Putative secreted protein (Por secretion system target)</fullName>
    </submittedName>
</protein>
<proteinExistence type="predicted"/>
<dbReference type="Gene3D" id="3.80.10.10">
    <property type="entry name" value="Ribonuclease Inhibitor"/>
    <property type="match status" value="1"/>
</dbReference>
<dbReference type="Pfam" id="PF18962">
    <property type="entry name" value="Por_Secre_tail"/>
    <property type="match status" value="1"/>
</dbReference>
<organism evidence="4 5">
    <name type="scientific">Mariniflexile fucanivorans</name>
    <dbReference type="NCBI Taxonomy" id="264023"/>
    <lineage>
        <taxon>Bacteria</taxon>
        <taxon>Pseudomonadati</taxon>
        <taxon>Bacteroidota</taxon>
        <taxon>Flavobacteriia</taxon>
        <taxon>Flavobacteriales</taxon>
        <taxon>Flavobacteriaceae</taxon>
        <taxon>Mariniflexile</taxon>
    </lineage>
</organism>
<evidence type="ECO:0000313" key="4">
    <source>
        <dbReference type="EMBL" id="TCL66232.1"/>
    </source>
</evidence>
<accession>A0A4R1RKJ4</accession>
<dbReference type="RefSeq" id="WP_132217707.1">
    <property type="nucleotide sequence ID" value="NZ_OX156936.1"/>
</dbReference>
<dbReference type="SUPFAM" id="SSF52058">
    <property type="entry name" value="L domain-like"/>
    <property type="match status" value="1"/>
</dbReference>
<name>A0A4R1RKJ4_9FLAO</name>
<evidence type="ECO:0000256" key="1">
    <source>
        <dbReference type="ARBA" id="ARBA00022729"/>
    </source>
</evidence>